<reference evidence="2" key="1">
    <citation type="journal article" date="2019" name="Int. J. Syst. Evol. Microbiol.">
        <title>The Global Catalogue of Microorganisms (GCM) 10K type strain sequencing project: providing services to taxonomists for standard genome sequencing and annotation.</title>
        <authorList>
            <consortium name="The Broad Institute Genomics Platform"/>
            <consortium name="The Broad Institute Genome Sequencing Center for Infectious Disease"/>
            <person name="Wu L."/>
            <person name="Ma J."/>
        </authorList>
    </citation>
    <scope>NUCLEOTIDE SEQUENCE [LARGE SCALE GENOMIC DNA]</scope>
    <source>
        <strain evidence="2">JCM 31920</strain>
    </source>
</reference>
<protein>
    <submittedName>
        <fullName evidence="1">Uncharacterized protein</fullName>
    </submittedName>
</protein>
<evidence type="ECO:0000313" key="2">
    <source>
        <dbReference type="Proteomes" id="UP001501508"/>
    </source>
</evidence>
<name>A0ABP8LK74_9BACT</name>
<organism evidence="1 2">
    <name type="scientific">Ravibacter arvi</name>
    <dbReference type="NCBI Taxonomy" id="2051041"/>
    <lineage>
        <taxon>Bacteria</taxon>
        <taxon>Pseudomonadati</taxon>
        <taxon>Bacteroidota</taxon>
        <taxon>Cytophagia</taxon>
        <taxon>Cytophagales</taxon>
        <taxon>Spirosomataceae</taxon>
        <taxon>Ravibacter</taxon>
    </lineage>
</organism>
<dbReference type="Proteomes" id="UP001501508">
    <property type="component" value="Unassembled WGS sequence"/>
</dbReference>
<evidence type="ECO:0000313" key="1">
    <source>
        <dbReference type="EMBL" id="GAA4430591.1"/>
    </source>
</evidence>
<dbReference type="EMBL" id="BAABEY010000001">
    <property type="protein sequence ID" value="GAA4430591.1"/>
    <property type="molecule type" value="Genomic_DNA"/>
</dbReference>
<comment type="caution">
    <text evidence="1">The sequence shown here is derived from an EMBL/GenBank/DDBJ whole genome shotgun (WGS) entry which is preliminary data.</text>
</comment>
<sequence length="72" mass="7738">MIPITAAHYVVSIGKRYYDPTDIISNSTSYQGIAWAYHTGNTRSTIAPGDCTSISSSAIVPGLTSHYVMTII</sequence>
<accession>A0ABP8LK74</accession>
<proteinExistence type="predicted"/>
<gene>
    <name evidence="1" type="ORF">GCM10023091_00040</name>
</gene>
<keyword evidence="2" id="KW-1185">Reference proteome</keyword>